<dbReference type="RefSeq" id="WP_130403454.1">
    <property type="nucleotide sequence ID" value="NZ_SHKK01000001.1"/>
</dbReference>
<sequence length="565" mass="63085">MLSERGESRLEPAVLHLDAVLDDVAAGVLRVPAFQRPFVWRPEQMLDLFDSIERGYPIGSLLLWETTRQVESLDQVGDVAVDDPPVGELVSYVLDGHQRISTLFGVLRRLGRPPRPDDQREWKWRIYRDLSPKSDTERYRHHRAAGSPPAPAPDNFLPVRSVASTLDFLNFSRNLEYRVGRDRADRLVREADRVVQRIKGYKLSLIKIKGGDLEQAVEVYTRLNRKGVRMDADQVISALTHRPGQRTLANRVDDIVESIATTGFGELPRLAVFRVVLAVADEPDVMTPRWEAMARRLQNRLVDAVPAAEQAVHRTVAFLISAGLPLARFLPYAHQLVVLAKFFHHCPKPNDDQWFELRRWFWVTSWAGSFAGANSTVLRSALDEMQQFAERRVRLSLDTGAVQPMPDSFNLNSARTLAYVAWETNELPKRLDGMGQEFDVVRLLASGATQAYRSVVAGDSRPANKLVFPTVAGLGVENSLTGLPVGGGGLFDHDPTSPYSSAGARRILESHAIPLSAWFRLKEGGGGLFVADRTRELEVRLRAFAEEIGFGLGDDLEGVADDDSE</sequence>
<organism evidence="3 4">
    <name type="scientific">Micromonospora violae</name>
    <dbReference type="NCBI Taxonomy" id="1278207"/>
    <lineage>
        <taxon>Bacteria</taxon>
        <taxon>Bacillati</taxon>
        <taxon>Actinomycetota</taxon>
        <taxon>Actinomycetes</taxon>
        <taxon>Micromonosporales</taxon>
        <taxon>Micromonosporaceae</taxon>
        <taxon>Micromonospora</taxon>
    </lineage>
</organism>
<reference evidence="3 4" key="1">
    <citation type="submission" date="2019-02" db="EMBL/GenBank/DDBJ databases">
        <title>Sequencing the genomes of 1000 actinobacteria strains.</title>
        <authorList>
            <person name="Klenk H.-P."/>
        </authorList>
    </citation>
    <scope>NUCLEOTIDE SEQUENCE [LARGE SCALE GENOMIC DNA]</scope>
    <source>
        <strain evidence="3 4">DSM 45888</strain>
    </source>
</reference>
<protein>
    <submittedName>
        <fullName evidence="3">Uncharacterized protein DUF262</fullName>
    </submittedName>
</protein>
<dbReference type="EMBL" id="SHKK01000001">
    <property type="protein sequence ID" value="RZT80401.1"/>
    <property type="molecule type" value="Genomic_DNA"/>
</dbReference>
<accession>A0A4Q7UJ79</accession>
<dbReference type="AlphaFoldDB" id="A0A4Q7UJ79"/>
<dbReference type="Proteomes" id="UP000293781">
    <property type="component" value="Unassembled WGS sequence"/>
</dbReference>
<feature type="region of interest" description="Disordered" evidence="1">
    <location>
        <begin position="135"/>
        <end position="155"/>
    </location>
</feature>
<gene>
    <name evidence="3" type="ORF">EV382_3649</name>
</gene>
<dbReference type="InterPro" id="IPR004919">
    <property type="entry name" value="GmrSD_N"/>
</dbReference>
<dbReference type="Pfam" id="PF03235">
    <property type="entry name" value="GmrSD_N"/>
    <property type="match status" value="1"/>
</dbReference>
<evidence type="ECO:0000256" key="1">
    <source>
        <dbReference type="SAM" id="MobiDB-lite"/>
    </source>
</evidence>
<comment type="caution">
    <text evidence="3">The sequence shown here is derived from an EMBL/GenBank/DDBJ whole genome shotgun (WGS) entry which is preliminary data.</text>
</comment>
<dbReference type="OrthoDB" id="9787127at2"/>
<dbReference type="PANTHER" id="PTHR37292">
    <property type="entry name" value="VNG6097C"/>
    <property type="match status" value="1"/>
</dbReference>
<evidence type="ECO:0000313" key="4">
    <source>
        <dbReference type="Proteomes" id="UP000293781"/>
    </source>
</evidence>
<dbReference type="PANTHER" id="PTHR37292:SF2">
    <property type="entry name" value="DUF262 DOMAIN-CONTAINING PROTEIN"/>
    <property type="match status" value="1"/>
</dbReference>
<keyword evidence="4" id="KW-1185">Reference proteome</keyword>
<name>A0A4Q7UJ79_9ACTN</name>
<evidence type="ECO:0000313" key="3">
    <source>
        <dbReference type="EMBL" id="RZT80401.1"/>
    </source>
</evidence>
<proteinExistence type="predicted"/>
<evidence type="ECO:0000259" key="2">
    <source>
        <dbReference type="Pfam" id="PF03235"/>
    </source>
</evidence>
<feature type="domain" description="GmrSD restriction endonucleases N-terminal" evidence="2">
    <location>
        <begin position="21"/>
        <end position="238"/>
    </location>
</feature>